<dbReference type="FunFam" id="1.25.40.530:FF:000006">
    <property type="entry name" value="MYO7B isoform 7"/>
    <property type="match status" value="1"/>
</dbReference>
<dbReference type="OMA" id="MYEKVWA"/>
<evidence type="ECO:0000256" key="19">
    <source>
        <dbReference type="PROSITE-ProRule" id="PRU00192"/>
    </source>
</evidence>
<reference evidence="26" key="3">
    <citation type="submission" date="2025-09" db="UniProtKB">
        <authorList>
            <consortium name="Ensembl"/>
        </authorList>
    </citation>
    <scope>IDENTIFICATION</scope>
</reference>
<evidence type="ECO:0000256" key="9">
    <source>
        <dbReference type="ARBA" id="ARBA00022782"/>
    </source>
</evidence>
<evidence type="ECO:0000256" key="16">
    <source>
        <dbReference type="ARBA" id="ARBA00055598"/>
    </source>
</evidence>
<dbReference type="Gene3D" id="1.25.40.530">
    <property type="entry name" value="MyTH4 domain"/>
    <property type="match status" value="2"/>
</dbReference>
<dbReference type="InterPro" id="IPR000048">
    <property type="entry name" value="IQ_motif_EF-hand-BS"/>
</dbReference>
<dbReference type="FunFam" id="3.40.850.10:FF:000008">
    <property type="entry name" value="Putative unconventional myosin-IXa"/>
    <property type="match status" value="1"/>
</dbReference>
<dbReference type="PROSITE" id="PS50002">
    <property type="entry name" value="SH3"/>
    <property type="match status" value="1"/>
</dbReference>
<dbReference type="CDD" id="cd13199">
    <property type="entry name" value="FERM_C2_MyoVII"/>
    <property type="match status" value="1"/>
</dbReference>
<dbReference type="GO" id="GO:0005524">
    <property type="term" value="F:ATP binding"/>
    <property type="evidence" value="ECO:0007669"/>
    <property type="project" value="UniProtKB-UniRule"/>
</dbReference>
<dbReference type="InterPro" id="IPR036106">
    <property type="entry name" value="MYSc_Myo7"/>
</dbReference>
<dbReference type="Pfam" id="PF00063">
    <property type="entry name" value="Myosin_head"/>
    <property type="match status" value="1"/>
</dbReference>
<keyword evidence="11 20" id="KW-0518">Myosin</keyword>
<dbReference type="CDD" id="cd23767">
    <property type="entry name" value="IQCD"/>
    <property type="match status" value="3"/>
</dbReference>
<dbReference type="InterPro" id="IPR002404">
    <property type="entry name" value="IRS_PTB"/>
</dbReference>
<feature type="domain" description="FERM" evidence="23">
    <location>
        <begin position="1261"/>
        <end position="1590"/>
    </location>
</feature>
<dbReference type="Pfam" id="PF21989">
    <property type="entry name" value="RA_2"/>
    <property type="match status" value="1"/>
</dbReference>
<dbReference type="Pfam" id="PF24123">
    <property type="entry name" value="Myosin_VII_N"/>
    <property type="match status" value="1"/>
</dbReference>
<dbReference type="SUPFAM" id="SSF52540">
    <property type="entry name" value="P-loop containing nucleoside triphosphate hydrolases"/>
    <property type="match status" value="2"/>
</dbReference>
<dbReference type="eggNOG" id="KOG4229">
    <property type="taxonomic scope" value="Eukaryota"/>
</dbReference>
<feature type="domain" description="MyTH4" evidence="24">
    <location>
        <begin position="1750"/>
        <end position="1901"/>
    </location>
</feature>
<dbReference type="InterPro" id="IPR019749">
    <property type="entry name" value="Band_41_domain"/>
</dbReference>
<dbReference type="InterPro" id="IPR000857">
    <property type="entry name" value="MyTH4_dom"/>
</dbReference>
<keyword evidence="10 20" id="KW-0067">ATP-binding</keyword>
<dbReference type="InParanoid" id="H0Y0I6"/>
<dbReference type="FunFam" id="1.10.10.820:FF:000001">
    <property type="entry name" value="Myosin heavy chain"/>
    <property type="match status" value="1"/>
</dbReference>
<evidence type="ECO:0000256" key="3">
    <source>
        <dbReference type="ARBA" id="ARBA00008314"/>
    </source>
</evidence>
<sequence length="2223" mass="253830">PLSVFQGDHVWLDLHSTNKTGLAIGGLIKETKPGKVLVEDDEGKDHWIHTEDLGSLSPMHPNSAQGVDDMIRLGDLNEAGMVRNLLIRYRQHKIYTYTGSILVAVNPFQMLPLYTVEQVRLYYNRQMGELPPHVFAIANTCYFNMQRSKRDQSCIISGESGAGKTETTKLILQFLAMVSGQHSWIEQQVLEANPILEAFGNAKTIRNDNSSRFGKYIDIYFNPSGVIEGARIEQFLLEKSRVCRQAPEERNYHIFYSMLLGMRAQDKELLCLGMPSEYHYLTMGNCTSYEGLNDAKDYAHVCSAMKILQFSNSETWDLSKLLAAILHLGNVEFVAAVFENLDSSDVGETPAFPTVMKLLEVQHQALRDCLIKHTILICGEYVTRPLNITQAIDRRDAFAKGIYGHLFLWIVRKINTVIFTPPDQDPKHARRAIGLLDIFGFENFQNNSFEQLCINFANEHLQQFFVQHVFTMEQEEYRSEGIAWDYIHYTDNRPTLDLLALKPVSIISLLDEESRFPQGTDITMLQKLNSVHANNKAFLQPKNIHDTRFGIAHFAGEVYYQAEGFLEKNRDVLSTDILTLVHSSKNKFLREIFNLELAESTDSAKRPSTLAGQFKQSLDKLIKILTNCQPYFIRCIKPNEYKKPLLFDRELCLRQLRYSGMMETVLIRKSGFPIRYSFAEFSQRFRVLLPSDVRAQLKDKFREMTIGIADTCLGTDKDWKVGKTKIFLKDDQDSLLEIQRNQALDRAAVSIQRVLRGYKHRQEFLKQRRAAVTLQAGWRGYCDRKNFKLILVGFERLQAIARSHLLARQYQAMRQRVVRLQALCRGYLVRQQVQAKKRAVLVIQAHARGMAARRSFQQRKASKLLWKILTLKLKITQEHDKDTGGKLGGTFWAERQETALSCLWPKGHEEEVPLVIPAAEEQKNESALPTTKRKSIYDTITDTEMVEEVFGFLPAMIGGQEGQASPLFKDLEAKTQKLPEVDLDTVPMLEEPEEDMDDLAGYTFPKFAVTYFQKAASHTHIQQPLRYPLLYHEDDADCSAALAVWNIILRFMGDLPEPVLYARSRQGSSVIQQLHHTLDREGSAQRLQQADGSSLIPILRPDRKDKGTKEISSMKLKRSSRQPSLGFKVASQLNTGEETFEPSGLVADRPMSNLEKVHFIVGYAILRPGLRDEIYCQICKQLSENVRRSSLARGWILLSLCLGCFPPSERLMKYLLNFIDRGPAGYGPFCAERLRRTYANGVRMEPPTWLELQAVKSKKHIPIQVTLVTGESLTITIDSASTSQEICHHIAHKQDLRDHLGFSLQIAVYDKFWSLGGGCDHVMDAIAQCEQLAQERGESQRQSPWRIYFRKEFFTPWHDSQEDPVSTKLIYRQVLHGVWTGEYSFEKEEGLVELLARHCYVQFGALAEDKAIQELLPSCVPPKLYRTKLPEKWASLVTAAHSKAPYTQTQATRLAVQEQVVDAARLQWPLLFSRLFEVTMLSGPRLPKTQLILAVNWKGLYFLDQQEKMLLELSFPEVTRLASNRWGSQAMGLGRDKMGYYVVPRAWEGLEWVGVGSPNHTVFLSREAQGSQRLLLSTLHGEYELLSLSSVAITEMVALFLEGLKERSVFAMALQDSPRPAYDPTFLPFKKGDLLVLKQKQGLLASENWVLGHNDRTDKTGMVPMDCLYTIPTVTKPSAQLLSLLAMSPEKRKLAAQEGQLAEPPPEEQPGKKPHTLEEFSYEFFRAPEKGTASRAVKPLVSTRGHLWAYSPEPLRQPLLKRVHANVDLRDIACQTFVATPILKYMGDYPSRQAWPTLELTDQIFSLALQDSSLQDEVYCQILKQLTHNSNRHSEDRGWQLLWLCTGIFQPSKVLLPHVQKFIDTRRGKLLAPDCSRRIHRVLRTGPRKQPPHQVEVEAAEQNVTHICHKVYFPNDTSEMLEVCSNTRVRDVCDSITTRLQLASWEGCSLFIKIADKQTQVISQKEGDFFFDSLRQVSDWMKKNKPQKEGAPVTLPYQVYFMRKLWLNVVPGKDVKADTILHYHQELPKYLRGFHKCSREDAIHLAGLIYKAQFDNDRSQLASIPKILRELVPENLTRLMSSEEWKKSILLSYDKHKDKTVEEAKVAFLRWICRWPTFGSAFFEVKQTSEPSHPDIILIAINRHGVLLIHPKTKDLLATHPFTKISSWSSGSTYFHMVLGSLGRSSRLLCETSLGYKMDDLLTSYVQQLLSTMNKQQGSKSLP</sequence>
<dbReference type="Proteomes" id="UP000005225">
    <property type="component" value="Unassembled WGS sequence"/>
</dbReference>
<protein>
    <recommendedName>
        <fullName evidence="18">Unconventional myosin-VIIb</fullName>
    </recommendedName>
</protein>
<dbReference type="Gene3D" id="3.10.20.90">
    <property type="entry name" value="Phosphatidylinositol 3-kinase Catalytic Subunit, Chain A, domain 1"/>
    <property type="match status" value="2"/>
</dbReference>
<evidence type="ECO:0000259" key="23">
    <source>
        <dbReference type="PROSITE" id="PS50057"/>
    </source>
</evidence>
<dbReference type="GO" id="GO:0003779">
    <property type="term" value="F:actin binding"/>
    <property type="evidence" value="ECO:0007669"/>
    <property type="project" value="UniProtKB-KW"/>
</dbReference>
<evidence type="ECO:0000256" key="14">
    <source>
        <dbReference type="ARBA" id="ARBA00023212"/>
    </source>
</evidence>
<dbReference type="FunFam" id="1.20.80.10:FF:000013">
    <property type="entry name" value="Unconventional myosin-VIIa"/>
    <property type="match status" value="1"/>
</dbReference>
<dbReference type="SUPFAM" id="SSF50729">
    <property type="entry name" value="PH domain-like"/>
    <property type="match status" value="1"/>
</dbReference>
<evidence type="ECO:0000256" key="5">
    <source>
        <dbReference type="ARBA" id="ARBA00022490"/>
    </source>
</evidence>
<evidence type="ECO:0000313" key="26">
    <source>
        <dbReference type="Ensembl" id="ENSOGAP00000021879.1"/>
    </source>
</evidence>
<dbReference type="SMART" id="SM00015">
    <property type="entry name" value="IQ"/>
    <property type="match status" value="4"/>
</dbReference>
<dbReference type="GO" id="GO:0016459">
    <property type="term" value="C:myosin complex"/>
    <property type="evidence" value="ECO:0007669"/>
    <property type="project" value="UniProtKB-KW"/>
</dbReference>
<dbReference type="Pfam" id="PF02174">
    <property type="entry name" value="IRS"/>
    <property type="match status" value="1"/>
</dbReference>
<dbReference type="InterPro" id="IPR011993">
    <property type="entry name" value="PH-like_dom_sf"/>
</dbReference>
<evidence type="ECO:0000259" key="25">
    <source>
        <dbReference type="PROSITE" id="PS51456"/>
    </source>
</evidence>
<dbReference type="FunCoup" id="H0Y0I6">
    <property type="interactions" value="12"/>
</dbReference>
<dbReference type="GO" id="GO:0030154">
    <property type="term" value="P:cell differentiation"/>
    <property type="evidence" value="ECO:0007669"/>
    <property type="project" value="UniProtKB-KW"/>
</dbReference>
<evidence type="ECO:0000256" key="21">
    <source>
        <dbReference type="SAM" id="MobiDB-lite"/>
    </source>
</evidence>
<comment type="similarity">
    <text evidence="3 20">Belongs to the TRAFAC class myosin-kinesin ATPase superfamily. Myosin family.</text>
</comment>
<dbReference type="GeneTree" id="ENSGT00940000157247"/>
<feature type="binding site" evidence="20">
    <location>
        <begin position="158"/>
        <end position="165"/>
    </location>
    <ligand>
        <name>ATP</name>
        <dbReference type="ChEBI" id="CHEBI:30616"/>
    </ligand>
</feature>
<dbReference type="SUPFAM" id="SSF54236">
    <property type="entry name" value="Ubiquitin-like"/>
    <property type="match status" value="2"/>
</dbReference>
<dbReference type="CDD" id="cd13198">
    <property type="entry name" value="FERM_C1_MyoVII"/>
    <property type="match status" value="1"/>
</dbReference>
<feature type="region of interest" description="Disordered" evidence="21">
    <location>
        <begin position="1694"/>
        <end position="1714"/>
    </location>
</feature>
<evidence type="ECO:0000256" key="20">
    <source>
        <dbReference type="PROSITE-ProRule" id="PRU00782"/>
    </source>
</evidence>
<evidence type="ECO:0000259" key="22">
    <source>
        <dbReference type="PROSITE" id="PS50002"/>
    </source>
</evidence>
<evidence type="ECO:0000256" key="18">
    <source>
        <dbReference type="ARBA" id="ARBA00072913"/>
    </source>
</evidence>
<dbReference type="InterPro" id="IPR029071">
    <property type="entry name" value="Ubiquitin-like_domsf"/>
</dbReference>
<name>H0Y0I6_OTOGA</name>
<feature type="domain" description="MyTH4" evidence="24">
    <location>
        <begin position="1020"/>
        <end position="1256"/>
    </location>
</feature>
<keyword evidence="12 20" id="KW-0505">Motor protein</keyword>
<dbReference type="GO" id="GO:0005902">
    <property type="term" value="C:microvillus"/>
    <property type="evidence" value="ECO:0007669"/>
    <property type="project" value="UniProtKB-SubCell"/>
</dbReference>
<dbReference type="Gene3D" id="1.20.80.10">
    <property type="match status" value="2"/>
</dbReference>
<dbReference type="EMBL" id="AAQR03161852">
    <property type="status" value="NOT_ANNOTATED_CDS"/>
    <property type="molecule type" value="Genomic_DNA"/>
</dbReference>
<dbReference type="InterPro" id="IPR000299">
    <property type="entry name" value="FERM_domain"/>
</dbReference>
<dbReference type="Gene3D" id="1.20.120.720">
    <property type="entry name" value="Myosin VI head, motor domain, U50 subdomain"/>
    <property type="match status" value="1"/>
</dbReference>
<keyword evidence="5" id="KW-0963">Cytoplasm</keyword>
<evidence type="ECO:0000256" key="8">
    <source>
        <dbReference type="ARBA" id="ARBA00022741"/>
    </source>
</evidence>
<dbReference type="Gene3D" id="6.20.240.20">
    <property type="match status" value="1"/>
</dbReference>
<dbReference type="SUPFAM" id="SSF50044">
    <property type="entry name" value="SH3-domain"/>
    <property type="match status" value="1"/>
</dbReference>
<evidence type="ECO:0000313" key="27">
    <source>
        <dbReference type="Proteomes" id="UP000005225"/>
    </source>
</evidence>
<dbReference type="PANTHER" id="PTHR22692">
    <property type="entry name" value="MYOSIN VII, XV"/>
    <property type="match status" value="1"/>
</dbReference>
<keyword evidence="15" id="KW-0966">Cell projection</keyword>
<dbReference type="InterPro" id="IPR051567">
    <property type="entry name" value="Unconventional_Myosin_ATPase"/>
</dbReference>
<dbReference type="GO" id="GO:0003774">
    <property type="term" value="F:cytoskeletal motor activity"/>
    <property type="evidence" value="ECO:0007669"/>
    <property type="project" value="UniProtKB-UniRule"/>
</dbReference>
<dbReference type="CDD" id="cd14473">
    <property type="entry name" value="FERM_B-lobe"/>
    <property type="match status" value="2"/>
</dbReference>
<dbReference type="Ensembl" id="ENSOGAT00000026716.1">
    <property type="protein sequence ID" value="ENSOGAP00000021879.1"/>
    <property type="gene ID" value="ENSOGAG00000014859.2"/>
</dbReference>
<dbReference type="FunFam" id="1.20.80.10:FF:000012">
    <property type="entry name" value="Myosin VIIA"/>
    <property type="match status" value="1"/>
</dbReference>
<dbReference type="CDD" id="cd17092">
    <property type="entry name" value="FERM1_F1_Myosin-VII"/>
    <property type="match status" value="1"/>
</dbReference>
<dbReference type="PANTHER" id="PTHR22692:SF24">
    <property type="entry name" value="MYOSIN VIIB"/>
    <property type="match status" value="1"/>
</dbReference>
<dbReference type="PROSITE" id="PS51016">
    <property type="entry name" value="MYTH4"/>
    <property type="match status" value="2"/>
</dbReference>
<keyword evidence="6" id="KW-0597">Phosphoprotein</keyword>
<dbReference type="Gene3D" id="3.40.850.10">
    <property type="entry name" value="Kinesin motor domain"/>
    <property type="match status" value="1"/>
</dbReference>
<dbReference type="Gene3D" id="1.20.58.530">
    <property type="match status" value="1"/>
</dbReference>
<keyword evidence="8 20" id="KW-0547">Nucleotide-binding</keyword>
<dbReference type="Gene3D" id="1.10.10.820">
    <property type="match status" value="1"/>
</dbReference>
<feature type="domain" description="FERM" evidence="23">
    <location>
        <begin position="1907"/>
        <end position="2213"/>
    </location>
</feature>
<dbReference type="InterPro" id="IPR041794">
    <property type="entry name" value="MyoVII_FERM_C2"/>
</dbReference>
<organism evidence="26 27">
    <name type="scientific">Otolemur garnettii</name>
    <name type="common">Small-eared galago</name>
    <name type="synonym">Garnett's greater bushbaby</name>
    <dbReference type="NCBI Taxonomy" id="30611"/>
    <lineage>
        <taxon>Eukaryota</taxon>
        <taxon>Metazoa</taxon>
        <taxon>Chordata</taxon>
        <taxon>Craniata</taxon>
        <taxon>Vertebrata</taxon>
        <taxon>Euteleostomi</taxon>
        <taxon>Mammalia</taxon>
        <taxon>Eutheria</taxon>
        <taxon>Euarchontoglires</taxon>
        <taxon>Primates</taxon>
        <taxon>Strepsirrhini</taxon>
        <taxon>Lorisiformes</taxon>
        <taxon>Galagidae</taxon>
        <taxon>Otolemur</taxon>
    </lineage>
</organism>
<dbReference type="EMBL" id="AAQR03161854">
    <property type="status" value="NOT_ANNOTATED_CDS"/>
    <property type="molecule type" value="Genomic_DNA"/>
</dbReference>
<proteinExistence type="inferred from homology"/>
<dbReference type="InterPro" id="IPR038185">
    <property type="entry name" value="MyTH4_dom_sf"/>
</dbReference>
<evidence type="ECO:0000256" key="7">
    <source>
        <dbReference type="ARBA" id="ARBA00022737"/>
    </source>
</evidence>
<dbReference type="CDD" id="cd01381">
    <property type="entry name" value="MYSc_Myo7"/>
    <property type="match status" value="1"/>
</dbReference>
<accession>H0Y0I6</accession>
<dbReference type="GO" id="GO:0005903">
    <property type="term" value="C:brush border"/>
    <property type="evidence" value="ECO:0007669"/>
    <property type="project" value="Ensembl"/>
</dbReference>
<dbReference type="PROSITE" id="PS50096">
    <property type="entry name" value="IQ"/>
    <property type="match status" value="4"/>
</dbReference>
<dbReference type="Gene3D" id="2.30.29.30">
    <property type="entry name" value="Pleckstrin-homology domain (PH domain)/Phosphotyrosine-binding domain (PTB)"/>
    <property type="match status" value="2"/>
</dbReference>
<reference evidence="26" key="2">
    <citation type="submission" date="2025-08" db="UniProtKB">
        <authorList>
            <consortium name="Ensembl"/>
        </authorList>
    </citation>
    <scope>IDENTIFICATION</scope>
</reference>
<evidence type="ECO:0000256" key="13">
    <source>
        <dbReference type="ARBA" id="ARBA00023203"/>
    </source>
</evidence>
<keyword evidence="14" id="KW-0206">Cytoskeleton</keyword>
<dbReference type="InterPro" id="IPR035963">
    <property type="entry name" value="FERM_2"/>
</dbReference>
<dbReference type="SMART" id="SM00242">
    <property type="entry name" value="MYSc"/>
    <property type="match status" value="1"/>
</dbReference>
<dbReference type="PROSITE" id="PS50057">
    <property type="entry name" value="FERM_3"/>
    <property type="match status" value="2"/>
</dbReference>
<feature type="domain" description="Myosin motor" evidence="25">
    <location>
        <begin position="65"/>
        <end position="741"/>
    </location>
</feature>
<dbReference type="InterPro" id="IPR001609">
    <property type="entry name" value="Myosin_head_motor_dom-like"/>
</dbReference>
<evidence type="ECO:0000256" key="10">
    <source>
        <dbReference type="ARBA" id="ARBA00022840"/>
    </source>
</evidence>
<evidence type="ECO:0000256" key="6">
    <source>
        <dbReference type="ARBA" id="ARBA00022553"/>
    </source>
</evidence>
<evidence type="ECO:0000256" key="12">
    <source>
        <dbReference type="ARBA" id="ARBA00023175"/>
    </source>
</evidence>
<feature type="domain" description="SH3" evidence="22">
    <location>
        <begin position="1606"/>
        <end position="1673"/>
    </location>
</feature>
<dbReference type="EMBL" id="AAQR03161853">
    <property type="status" value="NOT_ANNOTATED_CDS"/>
    <property type="molecule type" value="Genomic_DNA"/>
</dbReference>
<evidence type="ECO:0000259" key="24">
    <source>
        <dbReference type="PROSITE" id="PS51016"/>
    </source>
</evidence>
<dbReference type="Pfam" id="PF00612">
    <property type="entry name" value="IQ"/>
    <property type="match status" value="4"/>
</dbReference>
<dbReference type="InterPro" id="IPR036961">
    <property type="entry name" value="Kinesin_motor_dom_sf"/>
</dbReference>
<dbReference type="Gene3D" id="2.30.30.40">
    <property type="entry name" value="SH3 Domains"/>
    <property type="match status" value="1"/>
</dbReference>
<dbReference type="PRINTS" id="PR00193">
    <property type="entry name" value="MYOSINHEAVY"/>
</dbReference>
<keyword evidence="13 20" id="KW-0009">Actin-binding</keyword>
<keyword evidence="27" id="KW-1185">Reference proteome</keyword>
<dbReference type="SUPFAM" id="SSF47031">
    <property type="entry name" value="Second domain of FERM"/>
    <property type="match status" value="2"/>
</dbReference>
<dbReference type="CDD" id="cd17093">
    <property type="entry name" value="FERM2_F1_Myosin-VII"/>
    <property type="match status" value="1"/>
</dbReference>
<dbReference type="SMART" id="SM00139">
    <property type="entry name" value="MyTH4"/>
    <property type="match status" value="2"/>
</dbReference>
<dbReference type="PROSITE" id="PS51456">
    <property type="entry name" value="MYOSIN_MOTOR"/>
    <property type="match status" value="1"/>
</dbReference>
<feature type="region of interest" description="Actin-binding" evidence="20">
    <location>
        <begin position="618"/>
        <end position="640"/>
    </location>
</feature>
<dbReference type="GO" id="GO:0090651">
    <property type="term" value="C:apical cytoplasm"/>
    <property type="evidence" value="ECO:0007669"/>
    <property type="project" value="Ensembl"/>
</dbReference>
<reference evidence="27" key="1">
    <citation type="submission" date="2011-03" db="EMBL/GenBank/DDBJ databases">
        <title>Version 3 of the genome sequence of Otolemur garnettii (Bushbaby).</title>
        <authorList>
            <consortium name="The Broad Institute Genome Sequencing Platform"/>
            <person name="Di Palma F."/>
            <person name="Johnson J."/>
            <person name="Lander E.S."/>
            <person name="Lindblad-Toh K."/>
            <person name="Jaffe D.B."/>
            <person name="Gnerre S."/>
            <person name="MacCallum I."/>
            <person name="Przybylski D."/>
            <person name="Ribeiro F.J."/>
            <person name="Burton J.N."/>
            <person name="Walker B.J."/>
            <person name="Sharpe T."/>
            <person name="Hall G."/>
        </authorList>
    </citation>
    <scope>NUCLEOTIDE SEQUENCE [LARGE SCALE GENOMIC DNA]</scope>
</reference>
<comment type="function">
    <text evidence="16">Myosins are actin-based motor molecules with ATPase activity. Their highly divergent tails are presumed to bind to membranous compartments, which would be moved relative to actin filaments. As part of the intermicrovillar adhesion complex/IMAC plays a role in epithelial brush border differentiation, controlling microvilli organization and length. May link the complex to the actin core bundle of microvilli.</text>
</comment>
<dbReference type="InterPro" id="IPR036028">
    <property type="entry name" value="SH3-like_dom_sf"/>
</dbReference>
<dbReference type="InterPro" id="IPR057130">
    <property type="entry name" value="Myosin_VII_N"/>
</dbReference>
<comment type="subcellular location">
    <subcellularLocation>
        <location evidence="1">Cell projection</location>
        <location evidence="1">Microvillus</location>
    </subcellularLocation>
    <subcellularLocation>
        <location evidence="2">Cytoplasm</location>
        <location evidence="2">Cytoskeleton</location>
    </subcellularLocation>
</comment>
<dbReference type="Pfam" id="PF00784">
    <property type="entry name" value="MyTH4"/>
    <property type="match status" value="2"/>
</dbReference>
<keyword evidence="9" id="KW-0221">Differentiation</keyword>
<dbReference type="Gene3D" id="1.20.5.190">
    <property type="match status" value="2"/>
</dbReference>
<dbReference type="InterPro" id="IPR001452">
    <property type="entry name" value="SH3_domain"/>
</dbReference>
<comment type="subunit">
    <text evidence="17">Part of the IMAC/intermicrovillar adhesion complex/intermicrovillar tip-link complex composed of ANKS4B, MYO7B, USH1C, CDHR2 and CDHR5. Interacts with CDHR2. Interacts with CDHR5. Interacts with USH1C. Interacts with ANKS4B; requires initial interaction with USH1C. Interacts with CALML4; the interaction mediates the association of CALML4 with the IMAC/intermicrovillar adhesion complex.</text>
</comment>
<gene>
    <name evidence="26" type="primary">MYO7B</name>
</gene>
<evidence type="ECO:0000256" key="11">
    <source>
        <dbReference type="ARBA" id="ARBA00023123"/>
    </source>
</evidence>
<dbReference type="InterPro" id="IPR014352">
    <property type="entry name" value="FERM/acyl-CoA-bd_prot_sf"/>
</dbReference>
<dbReference type="SMART" id="SM00295">
    <property type="entry name" value="B41"/>
    <property type="match status" value="2"/>
</dbReference>
<evidence type="ECO:0000256" key="17">
    <source>
        <dbReference type="ARBA" id="ARBA00062910"/>
    </source>
</evidence>
<evidence type="ECO:0000256" key="2">
    <source>
        <dbReference type="ARBA" id="ARBA00004245"/>
    </source>
</evidence>
<dbReference type="STRING" id="30611.ENSOGAP00000021879"/>
<evidence type="ECO:0000256" key="4">
    <source>
        <dbReference type="ARBA" id="ARBA00022443"/>
    </source>
</evidence>
<dbReference type="InterPro" id="IPR027417">
    <property type="entry name" value="P-loop_NTPase"/>
</dbReference>
<dbReference type="InterPro" id="IPR019748">
    <property type="entry name" value="FERM_central"/>
</dbReference>
<dbReference type="Pfam" id="PF21998">
    <property type="entry name" value="FERM_C1_MyoVII"/>
    <property type="match status" value="1"/>
</dbReference>
<keyword evidence="4 19" id="KW-0728">SH3 domain</keyword>
<evidence type="ECO:0000256" key="15">
    <source>
        <dbReference type="ARBA" id="ARBA00023273"/>
    </source>
</evidence>
<keyword evidence="7" id="KW-0677">Repeat</keyword>
<dbReference type="InterPro" id="IPR041793">
    <property type="entry name" value="MyoVII_FERM_C1"/>
</dbReference>
<evidence type="ECO:0000256" key="1">
    <source>
        <dbReference type="ARBA" id="ARBA00004105"/>
    </source>
</evidence>